<reference evidence="1" key="1">
    <citation type="submission" date="2024-02" db="EMBL/GenBank/DDBJ databases">
        <authorList>
            <consortium name="ELIXIR-Norway"/>
            <consortium name="Elixir Norway"/>
        </authorList>
    </citation>
    <scope>NUCLEOTIDE SEQUENCE</scope>
</reference>
<feature type="non-terminal residue" evidence="1">
    <location>
        <position position="143"/>
    </location>
</feature>
<sequence>KFEISDYLKEYENEAEKLLHFNPYPKESKSKNDRYTKTTFITWKITIENIKQKENGQEALNVLEIMAYFSPDNVPIKRFFSGPVVDEKILWDAIKLLNQYSMINVEKGVSSIHRLVQHVIRLGLQNESKEEEILKKALKLISS</sequence>
<dbReference type="Proteomes" id="UP001497444">
    <property type="component" value="Unassembled WGS sequence"/>
</dbReference>
<evidence type="ECO:0000313" key="1">
    <source>
        <dbReference type="EMBL" id="CAK9252904.1"/>
    </source>
</evidence>
<dbReference type="EMBL" id="CAXAQS010000728">
    <property type="protein sequence ID" value="CAK9252904.1"/>
    <property type="molecule type" value="Genomic_DNA"/>
</dbReference>
<feature type="non-terminal residue" evidence="1">
    <location>
        <position position="1"/>
    </location>
</feature>
<gene>
    <name evidence="1" type="ORF">CSSPJE1EN1_LOCUS28282</name>
</gene>
<keyword evidence="2" id="KW-1185">Reference proteome</keyword>
<protein>
    <submittedName>
        <fullName evidence="1">Uncharacterized protein</fullName>
    </submittedName>
</protein>
<evidence type="ECO:0000313" key="2">
    <source>
        <dbReference type="Proteomes" id="UP001497444"/>
    </source>
</evidence>
<proteinExistence type="predicted"/>
<organism evidence="1 2">
    <name type="scientific">Sphagnum jensenii</name>
    <dbReference type="NCBI Taxonomy" id="128206"/>
    <lineage>
        <taxon>Eukaryota</taxon>
        <taxon>Viridiplantae</taxon>
        <taxon>Streptophyta</taxon>
        <taxon>Embryophyta</taxon>
        <taxon>Bryophyta</taxon>
        <taxon>Sphagnophytina</taxon>
        <taxon>Sphagnopsida</taxon>
        <taxon>Sphagnales</taxon>
        <taxon>Sphagnaceae</taxon>
        <taxon>Sphagnum</taxon>
    </lineage>
</organism>
<name>A0ABP0VEN6_9BRYO</name>
<comment type="caution">
    <text evidence="1">The sequence shown here is derived from an EMBL/GenBank/DDBJ whole genome shotgun (WGS) entry which is preliminary data.</text>
</comment>
<accession>A0ABP0VEN6</accession>